<evidence type="ECO:0000313" key="2">
    <source>
        <dbReference type="Proteomes" id="UP000754710"/>
    </source>
</evidence>
<dbReference type="Gene3D" id="3.30.2010.20">
    <property type="match status" value="1"/>
</dbReference>
<dbReference type="SUPFAM" id="SSF55486">
    <property type="entry name" value="Metalloproteases ('zincins'), catalytic domain"/>
    <property type="match status" value="1"/>
</dbReference>
<dbReference type="Proteomes" id="UP000754710">
    <property type="component" value="Unassembled WGS sequence"/>
</dbReference>
<organism evidence="1 2">
    <name type="scientific">Nocardioides jiangsuensis</name>
    <dbReference type="NCBI Taxonomy" id="2866161"/>
    <lineage>
        <taxon>Bacteria</taxon>
        <taxon>Bacillati</taxon>
        <taxon>Actinomycetota</taxon>
        <taxon>Actinomycetes</taxon>
        <taxon>Propionibacteriales</taxon>
        <taxon>Nocardioidaceae</taxon>
        <taxon>Nocardioides</taxon>
    </lineage>
</organism>
<protein>
    <submittedName>
        <fullName evidence="1">Metallopeptidase family protein</fullName>
    </submittedName>
</protein>
<gene>
    <name evidence="1" type="ORF">K1X13_08535</name>
</gene>
<dbReference type="InterPro" id="IPR038555">
    <property type="entry name" value="Zincin_1_sf"/>
</dbReference>
<reference evidence="1 2" key="1">
    <citation type="submission" date="2021-08" db="EMBL/GenBank/DDBJ databases">
        <title>Nocardioides bacterium WL0053 sp. nov., isolated from the sediment.</title>
        <authorList>
            <person name="Wang L."/>
            <person name="Zhang D."/>
            <person name="Zhang A."/>
        </authorList>
    </citation>
    <scope>NUCLEOTIDE SEQUENCE [LARGE SCALE GENOMIC DNA]</scope>
    <source>
        <strain evidence="1 2">WL0053</strain>
    </source>
</reference>
<comment type="caution">
    <text evidence="1">The sequence shown here is derived from an EMBL/GenBank/DDBJ whole genome shotgun (WGS) entry which is preliminary data.</text>
</comment>
<dbReference type="Pfam" id="PF06262">
    <property type="entry name" value="Zincin_1"/>
    <property type="match status" value="1"/>
</dbReference>
<sequence length="113" mass="12873">MSRERFEELVSDALDEVPDELAALVDNVVVLVEDDAPAEDPDLLGLYDGTPLTERDTHYAGVMPDRITIYRNPTLRFCEDEDHVVEEVRITVVHEIAHHFGIDDDRLHELGYS</sequence>
<dbReference type="CDD" id="cd12952">
    <property type="entry name" value="MMP_ACEL2062"/>
    <property type="match status" value="1"/>
</dbReference>
<evidence type="ECO:0000313" key="1">
    <source>
        <dbReference type="EMBL" id="MBY9074862.1"/>
    </source>
</evidence>
<dbReference type="EMBL" id="JAIEZQ010000002">
    <property type="protein sequence ID" value="MBY9074862.1"/>
    <property type="molecule type" value="Genomic_DNA"/>
</dbReference>
<keyword evidence="2" id="KW-1185">Reference proteome</keyword>
<proteinExistence type="predicted"/>
<dbReference type="RefSeq" id="WP_221025965.1">
    <property type="nucleotide sequence ID" value="NZ_JAIEZQ010000002.1"/>
</dbReference>
<accession>A0ABS7RK52</accession>
<dbReference type="InterPro" id="IPR010428">
    <property type="entry name" value="Zincin_1"/>
</dbReference>
<name>A0ABS7RK52_9ACTN</name>